<dbReference type="Pfam" id="PF07714">
    <property type="entry name" value="PK_Tyr_Ser-Thr"/>
    <property type="match status" value="1"/>
</dbReference>
<feature type="transmembrane region" description="Helical" evidence="22">
    <location>
        <begin position="527"/>
        <end position="548"/>
    </location>
</feature>
<dbReference type="FunFam" id="2.90.10.10:FF:000009">
    <property type="entry name" value="Receptor-like serine/threonine-protein kinase SD1-8"/>
    <property type="match status" value="1"/>
</dbReference>
<dbReference type="GeneID" id="109771101"/>
<keyword evidence="2" id="KW-1003">Cell membrane</keyword>
<dbReference type="FunFam" id="3.30.200.20:FF:000195">
    <property type="entry name" value="G-type lectin S-receptor-like serine/threonine-protein kinase"/>
    <property type="match status" value="1"/>
</dbReference>
<evidence type="ECO:0000256" key="19">
    <source>
        <dbReference type="ARBA" id="ARBA00048679"/>
    </source>
</evidence>
<keyword evidence="4 21" id="KW-0245">EGF-like domain</keyword>
<evidence type="ECO:0000259" key="25">
    <source>
        <dbReference type="PROSITE" id="PS50927"/>
    </source>
</evidence>
<evidence type="ECO:0000256" key="21">
    <source>
        <dbReference type="PROSITE-ProRule" id="PRU00076"/>
    </source>
</evidence>
<proteinExistence type="inferred from homology"/>
<keyword evidence="6 20" id="KW-0808">Transferase</keyword>
<evidence type="ECO:0000256" key="18">
    <source>
        <dbReference type="ARBA" id="ARBA00047899"/>
    </source>
</evidence>
<evidence type="ECO:0000256" key="1">
    <source>
        <dbReference type="ARBA" id="ARBA00004251"/>
    </source>
</evidence>
<dbReference type="EC" id="2.7.11.1" evidence="20"/>
<dbReference type="InterPro" id="IPR036426">
    <property type="entry name" value="Bulb-type_lectin_dom_sf"/>
</dbReference>
<evidence type="ECO:0000256" key="9">
    <source>
        <dbReference type="ARBA" id="ARBA00022734"/>
    </source>
</evidence>
<dbReference type="OrthoDB" id="4062651at2759"/>
<keyword evidence="16" id="KW-0675">Receptor</keyword>
<accession>A0A453FPL3</accession>
<sequence length="913" mass="101090">MKIAIFIAQAQLVHSSCGNMLGVDKSTVSPRSKLTTQPSSMLYWQLENCFHGIFKAGNPVCSWSVELFAGQKVHTILPRLQQVSCLPCSPLDSLLRETQSLCLEKAMLVEISYLKKCAVVLLIPSVLAIRCFSATTPRDTIAFNESISDGQNLVSSNKKFVLGFFSPGASSHRYIGVWYNSVPRGTAVWIANRNDPVQDKSGVLKFDEVGNLIVKNGTGSSFIVASEMGVRDREAAILDTGNFVLRSMTDRSKIIWESFASPTDTWLPGMNITLGNLLKSWKSYDDPATGDYTFGFGPSIANASASQFIIMWNRISFWTSESWNGDTNSLIPVLKSMGIIPVSFQCDNLTCMYTPNPADIMTKIVLDQSGSLNITQFNSEAKLWTLLWRHPDSCDVSNLCGVNGVCNSSVSVSTSESICKCPEGFAPQEQSNSRKGCTRKTPLQCNGDRFIDMLNMTFPDNRQKLSVVEKSECEFACMENCSCTAYAHSLSDGCSLWHGNLTHLQNGVETLHLRVAASESHGHKMLWIAYVLPPVAFLVFCLISFIWIRRWKNKGKGKQHDHPLVMASDVMKLWESEDTGSHFMMLSFSQIENATDNFSTKNKLGEGGFGPVYKGNLPNGQDVAVKRLAANSGQGLPEFKNEILLIAKLQHSNLVGLLGCCIDGEEMLLIYEYMPNKSLDFFLFEQSRRAFLVWAMRLNIIEGIAQGLIYLHKHSRLRIIHRDLKPSNILLDTDMNPKISDFGMARIFDPKGGLANTKRVVGTYGYMAPEYAMAGIFSVKSDVFSYGVLLLEIISGLRNAAARGHGNSLNLLGHAWELWKEGRWRELIDKSLHDACPENMVLRCIHVGLLCVQENAADRPSMAEVISMITNENATLPAAKQPGFVSMLLPTEADVPEGSCSLNDLSITRLDGR</sequence>
<dbReference type="InterPro" id="IPR001245">
    <property type="entry name" value="Ser-Thr/Tyr_kinase_cat_dom"/>
</dbReference>
<dbReference type="Pfam" id="PF01453">
    <property type="entry name" value="B_lectin"/>
    <property type="match status" value="1"/>
</dbReference>
<dbReference type="PROSITE" id="PS00108">
    <property type="entry name" value="PROTEIN_KINASE_ST"/>
    <property type="match status" value="1"/>
</dbReference>
<dbReference type="Proteomes" id="UP000015105">
    <property type="component" value="Chromosome 3D"/>
</dbReference>
<evidence type="ECO:0000256" key="20">
    <source>
        <dbReference type="PIRNR" id="PIRNR000641"/>
    </source>
</evidence>
<dbReference type="GO" id="GO:0005886">
    <property type="term" value="C:plasma membrane"/>
    <property type="evidence" value="ECO:0007669"/>
    <property type="project" value="UniProtKB-SubCell"/>
</dbReference>
<dbReference type="OMA" id="KEGRCHE"/>
<evidence type="ECO:0000256" key="14">
    <source>
        <dbReference type="ARBA" id="ARBA00023136"/>
    </source>
</evidence>
<dbReference type="GO" id="GO:0106310">
    <property type="term" value="F:protein serine kinase activity"/>
    <property type="evidence" value="ECO:0007669"/>
    <property type="project" value="RHEA"/>
</dbReference>
<comment type="catalytic activity">
    <reaction evidence="18 20">
        <text>L-threonyl-[protein] + ATP = O-phospho-L-threonyl-[protein] + ADP + H(+)</text>
        <dbReference type="Rhea" id="RHEA:46608"/>
        <dbReference type="Rhea" id="RHEA-COMP:11060"/>
        <dbReference type="Rhea" id="RHEA-COMP:11605"/>
        <dbReference type="ChEBI" id="CHEBI:15378"/>
        <dbReference type="ChEBI" id="CHEBI:30013"/>
        <dbReference type="ChEBI" id="CHEBI:30616"/>
        <dbReference type="ChEBI" id="CHEBI:61977"/>
        <dbReference type="ChEBI" id="CHEBI:456216"/>
        <dbReference type="EC" id="2.7.11.1"/>
    </reaction>
</comment>
<organism evidence="27 28">
    <name type="scientific">Aegilops tauschii subsp. strangulata</name>
    <name type="common">Goatgrass</name>
    <dbReference type="NCBI Taxonomy" id="200361"/>
    <lineage>
        <taxon>Eukaryota</taxon>
        <taxon>Viridiplantae</taxon>
        <taxon>Streptophyta</taxon>
        <taxon>Embryophyta</taxon>
        <taxon>Tracheophyta</taxon>
        <taxon>Spermatophyta</taxon>
        <taxon>Magnoliopsida</taxon>
        <taxon>Liliopsida</taxon>
        <taxon>Poales</taxon>
        <taxon>Poaceae</taxon>
        <taxon>BOP clade</taxon>
        <taxon>Pooideae</taxon>
        <taxon>Triticodae</taxon>
        <taxon>Triticeae</taxon>
        <taxon>Triticinae</taxon>
        <taxon>Aegilops</taxon>
    </lineage>
</organism>
<dbReference type="InterPro" id="IPR003609">
    <property type="entry name" value="Pan_app"/>
</dbReference>
<dbReference type="CDD" id="cd00028">
    <property type="entry name" value="B_lectin"/>
    <property type="match status" value="1"/>
</dbReference>
<dbReference type="Gene3D" id="1.10.510.10">
    <property type="entry name" value="Transferase(Phosphotransferase) domain 1"/>
    <property type="match status" value="1"/>
</dbReference>
<dbReference type="Gene3D" id="3.30.200.20">
    <property type="entry name" value="Phosphorylase Kinase, domain 1"/>
    <property type="match status" value="1"/>
</dbReference>
<dbReference type="RefSeq" id="XP_020185395.1">
    <property type="nucleotide sequence ID" value="XM_020329806.4"/>
</dbReference>
<dbReference type="FunFam" id="1.10.510.10:FF:000060">
    <property type="entry name" value="G-type lectin S-receptor-like serine/threonine-protein kinase"/>
    <property type="match status" value="1"/>
</dbReference>
<keyword evidence="12 20" id="KW-0067">ATP-binding</keyword>
<evidence type="ECO:0000256" key="6">
    <source>
        <dbReference type="ARBA" id="ARBA00022679"/>
    </source>
</evidence>
<dbReference type="InterPro" id="IPR011009">
    <property type="entry name" value="Kinase-like_dom_sf"/>
</dbReference>
<dbReference type="SUPFAM" id="SSF56112">
    <property type="entry name" value="Protein kinase-like (PK-like)"/>
    <property type="match status" value="1"/>
</dbReference>
<evidence type="ECO:0000256" key="12">
    <source>
        <dbReference type="ARBA" id="ARBA00022840"/>
    </source>
</evidence>
<protein>
    <recommendedName>
        <fullName evidence="20">Receptor-like serine/threonine-protein kinase</fullName>
        <ecNumber evidence="20">2.7.11.1</ecNumber>
    </recommendedName>
</protein>
<dbReference type="Gramene" id="AET3Gv20737400.1">
    <property type="protein sequence ID" value="AET3Gv20737400.1"/>
    <property type="gene ID" value="AET3Gv20737400"/>
</dbReference>
<evidence type="ECO:0000256" key="17">
    <source>
        <dbReference type="ARBA" id="ARBA00023180"/>
    </source>
</evidence>
<dbReference type="GO" id="GO:0005524">
    <property type="term" value="F:ATP binding"/>
    <property type="evidence" value="ECO:0007669"/>
    <property type="project" value="UniProtKB-KW"/>
</dbReference>
<keyword evidence="9" id="KW-0430">Lectin</keyword>
<evidence type="ECO:0000256" key="16">
    <source>
        <dbReference type="ARBA" id="ARBA00023170"/>
    </source>
</evidence>
<comment type="caution">
    <text evidence="21">Lacks conserved residue(s) required for the propagation of feature annotation.</text>
</comment>
<dbReference type="EnsemblPlants" id="AET3Gv20737400.1">
    <property type="protein sequence ID" value="AET3Gv20737400.1"/>
    <property type="gene ID" value="AET3Gv20737400"/>
</dbReference>
<dbReference type="InterPro" id="IPR000858">
    <property type="entry name" value="S_locus_glycoprot_dom"/>
</dbReference>
<evidence type="ECO:0000256" key="4">
    <source>
        <dbReference type="ARBA" id="ARBA00022536"/>
    </source>
</evidence>
<dbReference type="Pfam" id="PF08276">
    <property type="entry name" value="PAN_2"/>
    <property type="match status" value="1"/>
</dbReference>
<evidence type="ECO:0000256" key="10">
    <source>
        <dbReference type="ARBA" id="ARBA00022741"/>
    </source>
</evidence>
<feature type="domain" description="Bulb-type lectin" evidence="25">
    <location>
        <begin position="138"/>
        <end position="258"/>
    </location>
</feature>
<feature type="domain" description="EGF-like" evidence="24">
    <location>
        <begin position="390"/>
        <end position="431"/>
    </location>
</feature>
<keyword evidence="8" id="KW-0732">Signal</keyword>
<dbReference type="SUPFAM" id="SSF51110">
    <property type="entry name" value="alpha-D-mannose-specific plant lectins"/>
    <property type="match status" value="1"/>
</dbReference>
<evidence type="ECO:0000256" key="22">
    <source>
        <dbReference type="SAM" id="Phobius"/>
    </source>
</evidence>
<dbReference type="InterPro" id="IPR000719">
    <property type="entry name" value="Prot_kinase_dom"/>
</dbReference>
<evidence type="ECO:0000313" key="27">
    <source>
        <dbReference type="EnsemblPlants" id="AET3Gv20737400.1"/>
    </source>
</evidence>
<dbReference type="PROSITE" id="PS50948">
    <property type="entry name" value="PAN"/>
    <property type="match status" value="1"/>
</dbReference>
<dbReference type="PROSITE" id="PS50011">
    <property type="entry name" value="PROTEIN_KINASE_DOM"/>
    <property type="match status" value="1"/>
</dbReference>
<dbReference type="CDD" id="cd14066">
    <property type="entry name" value="STKc_IRAK"/>
    <property type="match status" value="1"/>
</dbReference>
<keyword evidence="7 22" id="KW-0812">Transmembrane</keyword>
<dbReference type="PROSITE" id="PS50026">
    <property type="entry name" value="EGF_3"/>
    <property type="match status" value="1"/>
</dbReference>
<keyword evidence="5" id="KW-0597">Phosphoprotein</keyword>
<keyword evidence="13 22" id="KW-1133">Transmembrane helix</keyword>
<feature type="domain" description="Protein kinase" evidence="23">
    <location>
        <begin position="598"/>
        <end position="876"/>
    </location>
</feature>
<dbReference type="InterPro" id="IPR000742">
    <property type="entry name" value="EGF"/>
</dbReference>
<dbReference type="GO" id="GO:0004674">
    <property type="term" value="F:protein serine/threonine kinase activity"/>
    <property type="evidence" value="ECO:0007669"/>
    <property type="project" value="UniProtKB-KW"/>
</dbReference>
<dbReference type="InterPro" id="IPR008271">
    <property type="entry name" value="Ser/Thr_kinase_AS"/>
</dbReference>
<evidence type="ECO:0000256" key="15">
    <source>
        <dbReference type="ARBA" id="ARBA00023157"/>
    </source>
</evidence>
<name>A0A453FPL3_AEGTS</name>
<dbReference type="Pfam" id="PF00954">
    <property type="entry name" value="S_locus_glycop"/>
    <property type="match status" value="1"/>
</dbReference>
<dbReference type="SMART" id="SM00108">
    <property type="entry name" value="B_lectin"/>
    <property type="match status" value="1"/>
</dbReference>
<reference evidence="28" key="1">
    <citation type="journal article" date="2014" name="Science">
        <title>Ancient hybridizations among the ancestral genomes of bread wheat.</title>
        <authorList>
            <consortium name="International Wheat Genome Sequencing Consortium,"/>
            <person name="Marcussen T."/>
            <person name="Sandve S.R."/>
            <person name="Heier L."/>
            <person name="Spannagl M."/>
            <person name="Pfeifer M."/>
            <person name="Jakobsen K.S."/>
            <person name="Wulff B.B."/>
            <person name="Steuernagel B."/>
            <person name="Mayer K.F."/>
            <person name="Olsen O.A."/>
        </authorList>
    </citation>
    <scope>NUCLEOTIDE SEQUENCE [LARGE SCALE GENOMIC DNA]</scope>
    <source>
        <strain evidence="28">cv. AL8/78</strain>
    </source>
</reference>
<dbReference type="Gene3D" id="2.90.10.10">
    <property type="entry name" value="Bulb-type lectin domain"/>
    <property type="match status" value="1"/>
</dbReference>
<dbReference type="GO" id="GO:0051707">
    <property type="term" value="P:response to other organism"/>
    <property type="evidence" value="ECO:0007669"/>
    <property type="project" value="UniProtKB-ARBA"/>
</dbReference>
<reference evidence="28" key="2">
    <citation type="journal article" date="2017" name="Nat. Plants">
        <title>The Aegilops tauschii genome reveals multiple impacts of transposons.</title>
        <authorList>
            <person name="Zhao G."/>
            <person name="Zou C."/>
            <person name="Li K."/>
            <person name="Wang K."/>
            <person name="Li T."/>
            <person name="Gao L."/>
            <person name="Zhang X."/>
            <person name="Wang H."/>
            <person name="Yang Z."/>
            <person name="Liu X."/>
            <person name="Jiang W."/>
            <person name="Mao L."/>
            <person name="Kong X."/>
            <person name="Jiao Y."/>
            <person name="Jia J."/>
        </authorList>
    </citation>
    <scope>NUCLEOTIDE SEQUENCE [LARGE SCALE GENOMIC DNA]</scope>
    <source>
        <strain evidence="28">cv. AL8/78</strain>
    </source>
</reference>
<dbReference type="SMART" id="SM00220">
    <property type="entry name" value="S_TKc"/>
    <property type="match status" value="1"/>
</dbReference>
<evidence type="ECO:0000313" key="28">
    <source>
        <dbReference type="Proteomes" id="UP000015105"/>
    </source>
</evidence>
<dbReference type="PROSITE" id="PS50927">
    <property type="entry name" value="BULB_LECTIN"/>
    <property type="match status" value="1"/>
</dbReference>
<evidence type="ECO:0000256" key="8">
    <source>
        <dbReference type="ARBA" id="ARBA00022729"/>
    </source>
</evidence>
<keyword evidence="10 20" id="KW-0547">Nucleotide-binding</keyword>
<evidence type="ECO:0000256" key="5">
    <source>
        <dbReference type="ARBA" id="ARBA00022553"/>
    </source>
</evidence>
<evidence type="ECO:0000256" key="7">
    <source>
        <dbReference type="ARBA" id="ARBA00022692"/>
    </source>
</evidence>
<comment type="similarity">
    <text evidence="20">Belongs to the protein kinase superfamily. Ser/Thr protein kinase family.</text>
</comment>
<dbReference type="InterPro" id="IPR001480">
    <property type="entry name" value="Bulb-type_lectin_dom"/>
</dbReference>
<keyword evidence="14 22" id="KW-0472">Membrane</keyword>
<dbReference type="AlphaFoldDB" id="A0A453FPL3"/>
<dbReference type="PIRSF" id="PIRSF000641">
    <property type="entry name" value="SRK"/>
    <property type="match status" value="1"/>
</dbReference>
<reference evidence="27" key="5">
    <citation type="journal article" date="2021" name="G3 (Bethesda)">
        <title>Aegilops tauschii genome assembly Aet v5.0 features greater sequence contiguity and improved annotation.</title>
        <authorList>
            <person name="Wang L."/>
            <person name="Zhu T."/>
            <person name="Rodriguez J.C."/>
            <person name="Deal K.R."/>
            <person name="Dubcovsky J."/>
            <person name="McGuire P.E."/>
            <person name="Lux T."/>
            <person name="Spannagl M."/>
            <person name="Mayer K.F.X."/>
            <person name="Baldrich P."/>
            <person name="Meyers B.C."/>
            <person name="Huo N."/>
            <person name="Gu Y.Q."/>
            <person name="Zhou H."/>
            <person name="Devos K.M."/>
            <person name="Bennetzen J.L."/>
            <person name="Unver T."/>
            <person name="Budak H."/>
            <person name="Gulick P.J."/>
            <person name="Galiba G."/>
            <person name="Kalapos B."/>
            <person name="Nelson D.R."/>
            <person name="Li P."/>
            <person name="You F.M."/>
            <person name="Luo M.C."/>
            <person name="Dvorak J."/>
        </authorList>
    </citation>
    <scope>NUCLEOTIDE SEQUENCE [LARGE SCALE GENOMIC DNA]</scope>
    <source>
        <strain evidence="27">cv. AL8/78</strain>
    </source>
</reference>
<evidence type="ECO:0000259" key="26">
    <source>
        <dbReference type="PROSITE" id="PS50948"/>
    </source>
</evidence>
<comment type="subcellular location">
    <subcellularLocation>
        <location evidence="1">Cell membrane</location>
        <topology evidence="1">Single-pass type I membrane protein</topology>
    </subcellularLocation>
</comment>
<comment type="catalytic activity">
    <reaction evidence="19 20">
        <text>L-seryl-[protein] + ATP = O-phospho-L-seryl-[protein] + ADP + H(+)</text>
        <dbReference type="Rhea" id="RHEA:17989"/>
        <dbReference type="Rhea" id="RHEA-COMP:9863"/>
        <dbReference type="Rhea" id="RHEA-COMP:11604"/>
        <dbReference type="ChEBI" id="CHEBI:15378"/>
        <dbReference type="ChEBI" id="CHEBI:29999"/>
        <dbReference type="ChEBI" id="CHEBI:30616"/>
        <dbReference type="ChEBI" id="CHEBI:83421"/>
        <dbReference type="ChEBI" id="CHEBI:456216"/>
        <dbReference type="EC" id="2.7.11.1"/>
    </reaction>
</comment>
<reference evidence="27" key="3">
    <citation type="journal article" date="2017" name="Nature">
        <title>Genome sequence of the progenitor of the wheat D genome Aegilops tauschii.</title>
        <authorList>
            <person name="Luo M.C."/>
            <person name="Gu Y.Q."/>
            <person name="Puiu D."/>
            <person name="Wang H."/>
            <person name="Twardziok S.O."/>
            <person name="Deal K.R."/>
            <person name="Huo N."/>
            <person name="Zhu T."/>
            <person name="Wang L."/>
            <person name="Wang Y."/>
            <person name="McGuire P.E."/>
            <person name="Liu S."/>
            <person name="Long H."/>
            <person name="Ramasamy R.K."/>
            <person name="Rodriguez J.C."/>
            <person name="Van S.L."/>
            <person name="Yuan L."/>
            <person name="Wang Z."/>
            <person name="Xia Z."/>
            <person name="Xiao L."/>
            <person name="Anderson O.D."/>
            <person name="Ouyang S."/>
            <person name="Liang Y."/>
            <person name="Zimin A.V."/>
            <person name="Pertea G."/>
            <person name="Qi P."/>
            <person name="Bennetzen J.L."/>
            <person name="Dai X."/>
            <person name="Dawson M.W."/>
            <person name="Muller H.G."/>
            <person name="Kugler K."/>
            <person name="Rivarola-Duarte L."/>
            <person name="Spannagl M."/>
            <person name="Mayer K.F.X."/>
            <person name="Lu F.H."/>
            <person name="Bevan M.W."/>
            <person name="Leroy P."/>
            <person name="Li P."/>
            <person name="You F.M."/>
            <person name="Sun Q."/>
            <person name="Liu Z."/>
            <person name="Lyons E."/>
            <person name="Wicker T."/>
            <person name="Salzberg S.L."/>
            <person name="Devos K.M."/>
            <person name="Dvorak J."/>
        </authorList>
    </citation>
    <scope>NUCLEOTIDE SEQUENCE [LARGE SCALE GENOMIC DNA]</scope>
    <source>
        <strain evidence="27">cv. AL8/78</strain>
    </source>
</reference>
<dbReference type="STRING" id="200361.A0A453FPL3"/>
<evidence type="ECO:0000256" key="2">
    <source>
        <dbReference type="ARBA" id="ARBA00022475"/>
    </source>
</evidence>
<keyword evidence="3 20" id="KW-0723">Serine/threonine-protein kinase</keyword>
<dbReference type="GO" id="GO:0048544">
    <property type="term" value="P:recognition of pollen"/>
    <property type="evidence" value="ECO:0007669"/>
    <property type="project" value="InterPro"/>
</dbReference>
<keyword evidence="17" id="KW-0325">Glycoprotein</keyword>
<keyword evidence="11 20" id="KW-0418">Kinase</keyword>
<reference evidence="27" key="4">
    <citation type="submission" date="2019-03" db="UniProtKB">
        <authorList>
            <consortium name="EnsemblPlants"/>
        </authorList>
    </citation>
    <scope>IDENTIFICATION</scope>
</reference>
<dbReference type="CDD" id="cd01098">
    <property type="entry name" value="PAN_AP_plant"/>
    <property type="match status" value="1"/>
</dbReference>
<evidence type="ECO:0000256" key="3">
    <source>
        <dbReference type="ARBA" id="ARBA00022527"/>
    </source>
</evidence>
<evidence type="ECO:0000256" key="11">
    <source>
        <dbReference type="ARBA" id="ARBA00022777"/>
    </source>
</evidence>
<keyword evidence="28" id="KW-1185">Reference proteome</keyword>
<dbReference type="PANTHER" id="PTHR27002">
    <property type="entry name" value="RECEPTOR-LIKE SERINE/THREONINE-PROTEIN KINASE SD1-8"/>
    <property type="match status" value="1"/>
</dbReference>
<dbReference type="SMART" id="SM00473">
    <property type="entry name" value="PAN_AP"/>
    <property type="match status" value="1"/>
</dbReference>
<evidence type="ECO:0000259" key="24">
    <source>
        <dbReference type="PROSITE" id="PS50026"/>
    </source>
</evidence>
<evidence type="ECO:0000256" key="13">
    <source>
        <dbReference type="ARBA" id="ARBA00022989"/>
    </source>
</evidence>
<feature type="domain" description="Apple" evidence="26">
    <location>
        <begin position="445"/>
        <end position="515"/>
    </location>
</feature>
<dbReference type="KEGG" id="ats:109771101"/>
<dbReference type="InterPro" id="IPR024171">
    <property type="entry name" value="SRK-like_kinase"/>
</dbReference>
<dbReference type="PANTHER" id="PTHR27002:SF897">
    <property type="entry name" value="RECEPTOR-LIKE SERINE_THREONINE-PROTEIN KINASE"/>
    <property type="match status" value="1"/>
</dbReference>
<dbReference type="GO" id="GO:0030246">
    <property type="term" value="F:carbohydrate binding"/>
    <property type="evidence" value="ECO:0007669"/>
    <property type="project" value="UniProtKB-KW"/>
</dbReference>
<keyword evidence="15" id="KW-1015">Disulfide bond</keyword>
<evidence type="ECO:0000259" key="23">
    <source>
        <dbReference type="PROSITE" id="PS50011"/>
    </source>
</evidence>